<dbReference type="WBParaSite" id="SBAD_0001338301-mRNA-1">
    <property type="protein sequence ID" value="SBAD_0001338301-mRNA-1"/>
    <property type="gene ID" value="SBAD_0001338301"/>
</dbReference>
<dbReference type="Proteomes" id="UP000270296">
    <property type="component" value="Unassembled WGS sequence"/>
</dbReference>
<name>A0A183JAS0_9BILA</name>
<evidence type="ECO:0000313" key="3">
    <source>
        <dbReference type="WBParaSite" id="SBAD_0001338301-mRNA-1"/>
    </source>
</evidence>
<dbReference type="SUPFAM" id="SSF56219">
    <property type="entry name" value="DNase I-like"/>
    <property type="match status" value="1"/>
</dbReference>
<dbReference type="OrthoDB" id="5862865at2759"/>
<accession>A0A183JAS0</accession>
<protein>
    <submittedName>
        <fullName evidence="3">Endo/exonuclease/phosphatase domain-containing protein</fullName>
    </submittedName>
</protein>
<dbReference type="Gene3D" id="3.60.10.10">
    <property type="entry name" value="Endonuclease/exonuclease/phosphatase"/>
    <property type="match status" value="1"/>
</dbReference>
<gene>
    <name evidence="1" type="ORF">SBAD_LOCUS12968</name>
</gene>
<reference evidence="1 2" key="2">
    <citation type="submission" date="2018-11" db="EMBL/GenBank/DDBJ databases">
        <authorList>
            <consortium name="Pathogen Informatics"/>
        </authorList>
    </citation>
    <scope>NUCLEOTIDE SEQUENCE [LARGE SCALE GENOMIC DNA]</scope>
</reference>
<dbReference type="EMBL" id="UZAM01019628">
    <property type="protein sequence ID" value="VDP53138.1"/>
    <property type="molecule type" value="Genomic_DNA"/>
</dbReference>
<dbReference type="AlphaFoldDB" id="A0A183JAS0"/>
<evidence type="ECO:0000313" key="2">
    <source>
        <dbReference type="Proteomes" id="UP000270296"/>
    </source>
</evidence>
<keyword evidence="2" id="KW-1185">Reference proteome</keyword>
<proteinExistence type="predicted"/>
<reference evidence="3" key="1">
    <citation type="submission" date="2016-06" db="UniProtKB">
        <authorList>
            <consortium name="WormBaseParasite"/>
        </authorList>
    </citation>
    <scope>IDENTIFICATION</scope>
</reference>
<organism evidence="3">
    <name type="scientific">Soboliphyme baturini</name>
    <dbReference type="NCBI Taxonomy" id="241478"/>
    <lineage>
        <taxon>Eukaryota</taxon>
        <taxon>Metazoa</taxon>
        <taxon>Ecdysozoa</taxon>
        <taxon>Nematoda</taxon>
        <taxon>Enoplea</taxon>
        <taxon>Dorylaimia</taxon>
        <taxon>Dioctophymatida</taxon>
        <taxon>Dioctophymatoidea</taxon>
        <taxon>Soboliphymatidae</taxon>
        <taxon>Soboliphyme</taxon>
    </lineage>
</organism>
<sequence>MEAVLFRRRYHDSRSGWCWRSSTIDWKPASGKMVIFRLKLQQAKSMTLAQVYAPNLKEKCETLLDEAQCALSEVPNTESPILMGDFNAHVGVDVEKWTA</sequence>
<evidence type="ECO:0000313" key="1">
    <source>
        <dbReference type="EMBL" id="VDP53138.1"/>
    </source>
</evidence>
<dbReference type="InterPro" id="IPR036691">
    <property type="entry name" value="Endo/exonu/phosph_ase_sf"/>
</dbReference>